<keyword evidence="7" id="KW-0560">Oxidoreductase</keyword>
<comment type="cofactor">
    <cofactor evidence="2">
        <name>FAD</name>
        <dbReference type="ChEBI" id="CHEBI:57692"/>
    </cofactor>
</comment>
<dbReference type="InterPro" id="IPR036188">
    <property type="entry name" value="FAD/NAD-bd_sf"/>
</dbReference>
<dbReference type="EC" id="1.3.99.33" evidence="3"/>
<dbReference type="RefSeq" id="WP_136435099.1">
    <property type="nucleotide sequence ID" value="NZ_CAJTBT010000002.1"/>
</dbReference>
<evidence type="ECO:0000313" key="11">
    <source>
        <dbReference type="Proteomes" id="UP000308978"/>
    </source>
</evidence>
<dbReference type="Gene3D" id="3.90.1010.20">
    <property type="match status" value="1"/>
</dbReference>
<dbReference type="SUPFAM" id="SSF51905">
    <property type="entry name" value="FAD/NAD(P)-binding domain"/>
    <property type="match status" value="1"/>
</dbReference>
<proteinExistence type="predicted"/>
<name>A0A4S4G260_9ACTN</name>
<dbReference type="PROSITE" id="PS51318">
    <property type="entry name" value="TAT"/>
    <property type="match status" value="1"/>
</dbReference>
<dbReference type="InterPro" id="IPR006311">
    <property type="entry name" value="TAT_signal"/>
</dbReference>
<organism evidence="10 11">
    <name type="scientific">Adlercreutzia caecimuris</name>
    <dbReference type="NCBI Taxonomy" id="671266"/>
    <lineage>
        <taxon>Bacteria</taxon>
        <taxon>Bacillati</taxon>
        <taxon>Actinomycetota</taxon>
        <taxon>Coriobacteriia</taxon>
        <taxon>Eggerthellales</taxon>
        <taxon>Eggerthellaceae</taxon>
        <taxon>Adlercreutzia</taxon>
    </lineage>
</organism>
<dbReference type="EMBL" id="SSTJ01000011">
    <property type="protein sequence ID" value="THG36771.1"/>
    <property type="molecule type" value="Genomic_DNA"/>
</dbReference>
<reference evidence="10 11" key="1">
    <citation type="submission" date="2019-04" db="EMBL/GenBank/DDBJ databases">
        <title>Microbes associate with the intestines of laboratory mice.</title>
        <authorList>
            <person name="Navarre W."/>
            <person name="Wong E."/>
            <person name="Huang K.C."/>
            <person name="Tropini C."/>
            <person name="Ng K."/>
            <person name="Yu B."/>
        </authorList>
    </citation>
    <scope>NUCLEOTIDE SEQUENCE [LARGE SCALE GENOMIC DNA]</scope>
    <source>
        <strain evidence="10 11">NM80_B27</strain>
    </source>
</reference>
<dbReference type="Gene3D" id="3.50.50.60">
    <property type="entry name" value="FAD/NAD(P)-binding domain"/>
    <property type="match status" value="1"/>
</dbReference>
<sequence>MQETTGERLIGRRTFLRLGAAAGMTAFVLGSTGCSPMANTAPEKSASFTPGTYTAQAQGKQSLVTVEVTVGDDAIEAVDVTNHCESERIANAAIAAIATDIVELQSLAVDTVSGATLTSMAILSAVKDCIGQAGGDVAALEKAAGREKKDATEIIETEVAIVGAGAAGLTSAIALSEQGTDVVVMEKCGFIGGSMLVSGGRLQYPEAPLEFRQETTEPMRRLFAEVMERARALGVKEERVAFVEDQYEKWYAEGNTKTFDSDEYYAVLGAVGFGNPLAAETTVDAVAARHTCEWVTAHGVELEKPLLGIMGFSWPRSTHPVGKPAGEGYVDALEDYIEKSAFPELEILFSTSAQELVVESGKIVGVKGLCDDGTAYEVRASKGVILATGGYTDSPKWLARLQPQYGFDAEESVHSVAPAGHTGDGLDMAEQVGASVSSCGEVMLNPYAHPDYHIVGHIIGDTGNPLVVNKEGKRFMNETAKRTDLALAVMEQTDQLCYIIACDQNSNIMPNGRNFDGEPAEALFENGLAYRADTLDELAAQIGVPADALKKTVEEYNAACVAGKPDEFGRTYFEETAPIVDGPFYASPGTWAVLITVDGLTVDEGFKVLDDGGRPIPGLFAVGEVCGQPCLQILGYGDAVVAGVLG</sequence>
<dbReference type="InterPro" id="IPR050315">
    <property type="entry name" value="FAD-oxidoreductase_2"/>
</dbReference>
<comment type="cofactor">
    <cofactor evidence="1">
        <name>FMN</name>
        <dbReference type="ChEBI" id="CHEBI:58210"/>
    </cofactor>
</comment>
<dbReference type="GO" id="GO:0008202">
    <property type="term" value="P:steroid metabolic process"/>
    <property type="evidence" value="ECO:0007669"/>
    <property type="project" value="UniProtKB-ARBA"/>
</dbReference>
<dbReference type="GO" id="GO:0016020">
    <property type="term" value="C:membrane"/>
    <property type="evidence" value="ECO:0007669"/>
    <property type="project" value="InterPro"/>
</dbReference>
<evidence type="ECO:0000256" key="4">
    <source>
        <dbReference type="ARBA" id="ARBA00015872"/>
    </source>
</evidence>
<comment type="caution">
    <text evidence="10">The sequence shown here is derived from an EMBL/GenBank/DDBJ whole genome shotgun (WGS) entry which is preliminary data.</text>
</comment>
<accession>A0A4S4G260</accession>
<dbReference type="Proteomes" id="UP000308978">
    <property type="component" value="Unassembled WGS sequence"/>
</dbReference>
<evidence type="ECO:0000256" key="1">
    <source>
        <dbReference type="ARBA" id="ARBA00001917"/>
    </source>
</evidence>
<protein>
    <recommendedName>
        <fullName evidence="4">Urocanate reductase</fullName>
        <ecNumber evidence="3">1.3.99.33</ecNumber>
    </recommendedName>
</protein>
<dbReference type="Pfam" id="PF00890">
    <property type="entry name" value="FAD_binding_2"/>
    <property type="match status" value="1"/>
</dbReference>
<dbReference type="PANTHER" id="PTHR43400">
    <property type="entry name" value="FUMARATE REDUCTASE"/>
    <property type="match status" value="1"/>
</dbReference>
<keyword evidence="5" id="KW-0285">Flavoprotein</keyword>
<dbReference type="AlphaFoldDB" id="A0A4S4G260"/>
<dbReference type="InterPro" id="IPR003953">
    <property type="entry name" value="FAD-dep_OxRdtase_2_FAD-bd"/>
</dbReference>
<evidence type="ECO:0000256" key="6">
    <source>
        <dbReference type="ARBA" id="ARBA00022827"/>
    </source>
</evidence>
<evidence type="ECO:0000256" key="8">
    <source>
        <dbReference type="ARBA" id="ARBA00049922"/>
    </source>
</evidence>
<dbReference type="InterPro" id="IPR007329">
    <property type="entry name" value="FMN-bd"/>
</dbReference>
<dbReference type="SMART" id="SM00900">
    <property type="entry name" value="FMN_bind"/>
    <property type="match status" value="1"/>
</dbReference>
<dbReference type="GO" id="GO:0010181">
    <property type="term" value="F:FMN binding"/>
    <property type="evidence" value="ECO:0007669"/>
    <property type="project" value="InterPro"/>
</dbReference>
<evidence type="ECO:0000256" key="7">
    <source>
        <dbReference type="ARBA" id="ARBA00023002"/>
    </source>
</evidence>
<evidence type="ECO:0000313" key="10">
    <source>
        <dbReference type="EMBL" id="THG36771.1"/>
    </source>
</evidence>
<evidence type="ECO:0000256" key="2">
    <source>
        <dbReference type="ARBA" id="ARBA00001974"/>
    </source>
</evidence>
<keyword evidence="6" id="KW-0274">FAD</keyword>
<evidence type="ECO:0000259" key="9">
    <source>
        <dbReference type="SMART" id="SM00900"/>
    </source>
</evidence>
<feature type="domain" description="FMN-binding" evidence="9">
    <location>
        <begin position="59"/>
        <end position="133"/>
    </location>
</feature>
<evidence type="ECO:0000256" key="5">
    <source>
        <dbReference type="ARBA" id="ARBA00022630"/>
    </source>
</evidence>
<dbReference type="SUPFAM" id="SSF56425">
    <property type="entry name" value="Succinate dehydrogenase/fumarate reductase flavoprotein, catalytic domain"/>
    <property type="match status" value="1"/>
</dbReference>
<gene>
    <name evidence="10" type="ORF">E5986_08540</name>
</gene>
<dbReference type="PANTHER" id="PTHR43400:SF10">
    <property type="entry name" value="3-OXOSTEROID 1-DEHYDROGENASE"/>
    <property type="match status" value="1"/>
</dbReference>
<comment type="catalytic activity">
    <reaction evidence="8">
        <text>dihydrourocanate + A = urocanate + AH2</text>
        <dbReference type="Rhea" id="RHEA:36059"/>
        <dbReference type="ChEBI" id="CHEBI:13193"/>
        <dbReference type="ChEBI" id="CHEBI:17499"/>
        <dbReference type="ChEBI" id="CHEBI:27247"/>
        <dbReference type="ChEBI" id="CHEBI:72991"/>
        <dbReference type="EC" id="1.3.99.33"/>
    </reaction>
</comment>
<dbReference type="GO" id="GO:0033765">
    <property type="term" value="F:steroid dehydrogenase activity, acting on the CH-CH group of donors"/>
    <property type="evidence" value="ECO:0007669"/>
    <property type="project" value="UniProtKB-ARBA"/>
</dbReference>
<dbReference type="InterPro" id="IPR027477">
    <property type="entry name" value="Succ_DH/fumarate_Rdtase_cat_sf"/>
</dbReference>
<dbReference type="Pfam" id="PF04205">
    <property type="entry name" value="FMN_bind"/>
    <property type="match status" value="1"/>
</dbReference>
<evidence type="ECO:0000256" key="3">
    <source>
        <dbReference type="ARBA" id="ARBA00013137"/>
    </source>
</evidence>
<dbReference type="Gene3D" id="3.90.700.10">
    <property type="entry name" value="Succinate dehydrogenase/fumarate reductase flavoprotein, catalytic domain"/>
    <property type="match status" value="1"/>
</dbReference>